<feature type="region of interest" description="Disordered" evidence="1">
    <location>
        <begin position="127"/>
        <end position="256"/>
    </location>
</feature>
<feature type="compositionally biased region" description="Basic and acidic residues" evidence="1">
    <location>
        <begin position="193"/>
        <end position="241"/>
    </location>
</feature>
<dbReference type="AlphaFoldDB" id="A0A0F6QWB8"/>
<dbReference type="InterPro" id="IPR046672">
    <property type="entry name" value="DUF6542"/>
</dbReference>
<protein>
    <submittedName>
        <fullName evidence="3">Uncharacterized protein</fullName>
    </submittedName>
</protein>
<evidence type="ECO:0000256" key="2">
    <source>
        <dbReference type="SAM" id="Phobius"/>
    </source>
</evidence>
<evidence type="ECO:0000256" key="1">
    <source>
        <dbReference type="SAM" id="MobiDB-lite"/>
    </source>
</evidence>
<dbReference type="Proteomes" id="UP000033566">
    <property type="component" value="Chromosome"/>
</dbReference>
<feature type="transmembrane region" description="Helical" evidence="2">
    <location>
        <begin position="101"/>
        <end position="120"/>
    </location>
</feature>
<keyword evidence="2" id="KW-1133">Transmembrane helix</keyword>
<dbReference type="Pfam" id="PF20177">
    <property type="entry name" value="DUF6542"/>
    <property type="match status" value="1"/>
</dbReference>
<dbReference type="STRING" id="161896.UL81_04385"/>
<evidence type="ECO:0000313" key="4">
    <source>
        <dbReference type="Proteomes" id="UP000033566"/>
    </source>
</evidence>
<feature type="compositionally biased region" description="Basic and acidic residues" evidence="1">
    <location>
        <begin position="173"/>
        <end position="185"/>
    </location>
</feature>
<dbReference type="HOGENOM" id="CLU_1109969_0_0_11"/>
<name>A0A0F6QWB8_9CORY</name>
<reference evidence="3 4" key="1">
    <citation type="journal article" date="2015" name="Genome Announc.">
        <title>Complete Genome Sequence of Corynebacterium camporealensis DSM 44610, Isolated from the Milk of a Manchega Sheep with Subclinical Mastitis.</title>
        <authorList>
            <person name="Ruckert C."/>
            <person name="Albersmeier A."/>
            <person name="Winkler A."/>
            <person name="Tauch A."/>
        </authorList>
    </citation>
    <scope>NUCLEOTIDE SEQUENCE [LARGE SCALE GENOMIC DNA]</scope>
    <source>
        <strain evidence="3 4">DSM 44610</strain>
    </source>
</reference>
<feature type="transmembrane region" description="Helical" evidence="2">
    <location>
        <begin position="51"/>
        <end position="73"/>
    </location>
</feature>
<accession>A0A0F6QWB8</accession>
<dbReference type="EMBL" id="CP011311">
    <property type="protein sequence ID" value="AKE38850.1"/>
    <property type="molecule type" value="Genomic_DNA"/>
</dbReference>
<keyword evidence="2" id="KW-0472">Membrane</keyword>
<sequence length="256" mass="28657">MSLPQALLTVVASLLTGMMLSLLTGGIGWPFTLCFIIGTLAATLLVQHRGLFLLVASVPIFFVTLIVVTAWLITRSDLSEGASAFSKTALFSSAFPALEHFPTLVMTVIGAIIIALLRLWRQKNTAQTENTDAMAKRRQAAEADKRNRDTSMRARQRAAASSPAERLSVAELMARRDKEKKEKPSQRPRGSVRMRERDREERRKEQAAHRAAEPRQREPYHPDPNRRAGDTPVRREPESRGNSKPASRLNDNLYDD</sequence>
<evidence type="ECO:0000313" key="3">
    <source>
        <dbReference type="EMBL" id="AKE38850.1"/>
    </source>
</evidence>
<dbReference type="KEGG" id="ccj:UL81_04385"/>
<dbReference type="PATRIC" id="fig|161896.4.peg.861"/>
<keyword evidence="4" id="KW-1185">Reference proteome</keyword>
<feature type="compositionally biased region" description="Basic and acidic residues" evidence="1">
    <location>
        <begin position="139"/>
        <end position="152"/>
    </location>
</feature>
<proteinExistence type="predicted"/>
<keyword evidence="2" id="KW-0812">Transmembrane</keyword>
<organism evidence="3 4">
    <name type="scientific">Corynebacterium camporealensis</name>
    <dbReference type="NCBI Taxonomy" id="161896"/>
    <lineage>
        <taxon>Bacteria</taxon>
        <taxon>Bacillati</taxon>
        <taxon>Actinomycetota</taxon>
        <taxon>Actinomycetes</taxon>
        <taxon>Mycobacteriales</taxon>
        <taxon>Corynebacteriaceae</taxon>
        <taxon>Corynebacterium</taxon>
    </lineage>
</organism>
<gene>
    <name evidence="3" type="ORF">UL81_04385</name>
</gene>